<dbReference type="RefSeq" id="XP_007770614.1">
    <property type="nucleotide sequence ID" value="XM_007772424.1"/>
</dbReference>
<sequence>MNNASLCDSCHKRPKHANHRYCGKTCAAAAQVAAPARRKAHAQGQGHASGQPTAKSRNAGANAAGNQTQSPAQLCKACKKKPAFGGFDYCGKYCASQAGKAASQPAQAKPRNAPSATPAKAPSKPSGGKNTSVPAPASAPAQKQHGNVHQAPAQAHPDTDSDDDYLDAYPDSDSDLDAYPSGSESEPDDSDPPTPVMPTLPSAQHSGSGKKASAQAGHGASHQTKQAGAGAAQVGQCLIPRCGNAPYVDSKSGVASDFCSSRHREEAVSIGQADGCIMCRKFPQGSNDYFCSRACREQALKKP</sequence>
<reference evidence="3" key="1">
    <citation type="journal article" date="2012" name="Science">
        <title>The Paleozoic origin of enzymatic lignin decomposition reconstructed from 31 fungal genomes.</title>
        <authorList>
            <person name="Floudas D."/>
            <person name="Binder M."/>
            <person name="Riley R."/>
            <person name="Barry K."/>
            <person name="Blanchette R.A."/>
            <person name="Henrissat B."/>
            <person name="Martinez A.T."/>
            <person name="Otillar R."/>
            <person name="Spatafora J.W."/>
            <person name="Yadav J.S."/>
            <person name="Aerts A."/>
            <person name="Benoit I."/>
            <person name="Boyd A."/>
            <person name="Carlson A."/>
            <person name="Copeland A."/>
            <person name="Coutinho P.M."/>
            <person name="de Vries R.P."/>
            <person name="Ferreira P."/>
            <person name="Findley K."/>
            <person name="Foster B."/>
            <person name="Gaskell J."/>
            <person name="Glotzer D."/>
            <person name="Gorecki P."/>
            <person name="Heitman J."/>
            <person name="Hesse C."/>
            <person name="Hori C."/>
            <person name="Igarashi K."/>
            <person name="Jurgens J.A."/>
            <person name="Kallen N."/>
            <person name="Kersten P."/>
            <person name="Kohler A."/>
            <person name="Kuees U."/>
            <person name="Kumar T.K.A."/>
            <person name="Kuo A."/>
            <person name="LaButti K."/>
            <person name="Larrondo L.F."/>
            <person name="Lindquist E."/>
            <person name="Ling A."/>
            <person name="Lombard V."/>
            <person name="Lucas S."/>
            <person name="Lundell T."/>
            <person name="Martin R."/>
            <person name="McLaughlin D.J."/>
            <person name="Morgenstern I."/>
            <person name="Morin E."/>
            <person name="Murat C."/>
            <person name="Nagy L.G."/>
            <person name="Nolan M."/>
            <person name="Ohm R.A."/>
            <person name="Patyshakuliyeva A."/>
            <person name="Rokas A."/>
            <person name="Ruiz-Duenas F.J."/>
            <person name="Sabat G."/>
            <person name="Salamov A."/>
            <person name="Samejima M."/>
            <person name="Schmutz J."/>
            <person name="Slot J.C."/>
            <person name="St John F."/>
            <person name="Stenlid J."/>
            <person name="Sun H."/>
            <person name="Sun S."/>
            <person name="Syed K."/>
            <person name="Tsang A."/>
            <person name="Wiebenga A."/>
            <person name="Young D."/>
            <person name="Pisabarro A."/>
            <person name="Eastwood D.C."/>
            <person name="Martin F."/>
            <person name="Cullen D."/>
            <person name="Grigoriev I.V."/>
            <person name="Hibbett D.S."/>
        </authorList>
    </citation>
    <scope>NUCLEOTIDE SEQUENCE [LARGE SCALE GENOMIC DNA]</scope>
    <source>
        <strain evidence="3">RWD-64-598 SS2</strain>
    </source>
</reference>
<feature type="compositionally biased region" description="Acidic residues" evidence="1">
    <location>
        <begin position="160"/>
        <end position="176"/>
    </location>
</feature>
<evidence type="ECO:0000313" key="2">
    <source>
        <dbReference type="EMBL" id="EIW78842.1"/>
    </source>
</evidence>
<feature type="compositionally biased region" description="Polar residues" evidence="1">
    <location>
        <begin position="46"/>
        <end position="56"/>
    </location>
</feature>
<feature type="region of interest" description="Disordered" evidence="1">
    <location>
        <begin position="103"/>
        <end position="227"/>
    </location>
</feature>
<feature type="compositionally biased region" description="Low complexity" evidence="1">
    <location>
        <begin position="113"/>
        <end position="126"/>
    </location>
</feature>
<name>A0A5M3MI08_CONPW</name>
<comment type="caution">
    <text evidence="2">The sequence shown here is derived from an EMBL/GenBank/DDBJ whole genome shotgun (WGS) entry which is preliminary data.</text>
</comment>
<gene>
    <name evidence="2" type="ORF">CONPUDRAFT_166738</name>
</gene>
<organism evidence="2 3">
    <name type="scientific">Coniophora puteana (strain RWD-64-598)</name>
    <name type="common">Brown rot fungus</name>
    <dbReference type="NCBI Taxonomy" id="741705"/>
    <lineage>
        <taxon>Eukaryota</taxon>
        <taxon>Fungi</taxon>
        <taxon>Dikarya</taxon>
        <taxon>Basidiomycota</taxon>
        <taxon>Agaricomycotina</taxon>
        <taxon>Agaricomycetes</taxon>
        <taxon>Agaricomycetidae</taxon>
        <taxon>Boletales</taxon>
        <taxon>Coniophorineae</taxon>
        <taxon>Coniophoraceae</taxon>
        <taxon>Coniophora</taxon>
    </lineage>
</organism>
<keyword evidence="3" id="KW-1185">Reference proteome</keyword>
<dbReference type="AlphaFoldDB" id="A0A5M3MI08"/>
<protein>
    <submittedName>
        <fullName evidence="2">Uncharacterized protein</fullName>
    </submittedName>
</protein>
<accession>A0A5M3MI08</accession>
<feature type="region of interest" description="Disordered" evidence="1">
    <location>
        <begin position="37"/>
        <end position="72"/>
    </location>
</feature>
<dbReference type="KEGG" id="cput:CONPUDRAFT_166738"/>
<dbReference type="EMBL" id="JH711581">
    <property type="protein sequence ID" value="EIW78842.1"/>
    <property type="molecule type" value="Genomic_DNA"/>
</dbReference>
<evidence type="ECO:0000313" key="3">
    <source>
        <dbReference type="Proteomes" id="UP000053558"/>
    </source>
</evidence>
<dbReference type="OMA" id="SPCIMCL"/>
<dbReference type="Proteomes" id="UP000053558">
    <property type="component" value="Unassembled WGS sequence"/>
</dbReference>
<dbReference type="GeneID" id="19205623"/>
<proteinExistence type="predicted"/>
<evidence type="ECO:0000256" key="1">
    <source>
        <dbReference type="SAM" id="MobiDB-lite"/>
    </source>
</evidence>
<dbReference type="OrthoDB" id="3171385at2759"/>